<evidence type="ECO:0000313" key="1">
    <source>
        <dbReference type="EMBL" id="PIX92653.1"/>
    </source>
</evidence>
<proteinExistence type="predicted"/>
<evidence type="ECO:0000313" key="2">
    <source>
        <dbReference type="Proteomes" id="UP000230658"/>
    </source>
</evidence>
<gene>
    <name evidence="1" type="ORF">COZ26_00650</name>
</gene>
<comment type="caution">
    <text evidence="1">The sequence shown here is derived from an EMBL/GenBank/DDBJ whole genome shotgun (WGS) entry which is preliminary data.</text>
</comment>
<protein>
    <submittedName>
        <fullName evidence="1">Conjugal transfer protein TraC</fullName>
    </submittedName>
</protein>
<sequence length="122" mass="13644">LAKRCRKYYLGLTTITQDVNDFLGSPYGKAIVTNSAMQLLLRQSTAAIDVVAQTFMLTQGERYLLLEAGVGEGIFFAGSKHVAIKVVASYTEDQIITTDPRQLLEIQEAKEEFNREREGKQL</sequence>
<dbReference type="Gene3D" id="3.40.50.300">
    <property type="entry name" value="P-loop containing nucleotide triphosphate hydrolases"/>
    <property type="match status" value="1"/>
</dbReference>
<dbReference type="Proteomes" id="UP000230658">
    <property type="component" value="Unassembled WGS sequence"/>
</dbReference>
<organism evidence="1 2">
    <name type="scientific">Candidatus Kuenenbacteria bacterium CG_4_10_14_3_um_filter_39_14</name>
    <dbReference type="NCBI Taxonomy" id="1974614"/>
    <lineage>
        <taxon>Bacteria</taxon>
        <taxon>Candidatus Kueneniibacteriota</taxon>
    </lineage>
</organism>
<dbReference type="EMBL" id="PFJV01000014">
    <property type="protein sequence ID" value="PIX92653.1"/>
    <property type="molecule type" value="Genomic_DNA"/>
</dbReference>
<feature type="non-terminal residue" evidence="1">
    <location>
        <position position="1"/>
    </location>
</feature>
<accession>A0A2M7MHS5</accession>
<dbReference type="InterPro" id="IPR027417">
    <property type="entry name" value="P-loop_NTPase"/>
</dbReference>
<reference evidence="2" key="1">
    <citation type="submission" date="2017-09" db="EMBL/GenBank/DDBJ databases">
        <title>Depth-based differentiation of microbial function through sediment-hosted aquifers and enrichment of novel symbionts in the deep terrestrial subsurface.</title>
        <authorList>
            <person name="Probst A.J."/>
            <person name="Ladd B."/>
            <person name="Jarett J.K."/>
            <person name="Geller-Mcgrath D.E."/>
            <person name="Sieber C.M.K."/>
            <person name="Emerson J.B."/>
            <person name="Anantharaman K."/>
            <person name="Thomas B.C."/>
            <person name="Malmstrom R."/>
            <person name="Stieglmeier M."/>
            <person name="Klingl A."/>
            <person name="Woyke T."/>
            <person name="Ryan C.M."/>
            <person name="Banfield J.F."/>
        </authorList>
    </citation>
    <scope>NUCLEOTIDE SEQUENCE [LARGE SCALE GENOMIC DNA]</scope>
</reference>
<dbReference type="AlphaFoldDB" id="A0A2M7MHS5"/>
<name>A0A2M7MHS5_9BACT</name>